<feature type="compositionally biased region" description="Polar residues" evidence="1">
    <location>
        <begin position="312"/>
        <end position="323"/>
    </location>
</feature>
<keyword evidence="2" id="KW-1133">Transmembrane helix</keyword>
<keyword evidence="4" id="KW-1185">Reference proteome</keyword>
<dbReference type="PANTHER" id="PTHR37507:SF2">
    <property type="entry name" value="SPORULATION PROTEIN YDCC"/>
    <property type="match status" value="1"/>
</dbReference>
<keyword evidence="2" id="KW-0472">Membrane</keyword>
<gene>
    <name evidence="3" type="ORF">JFN87_18160</name>
</gene>
<feature type="region of interest" description="Disordered" evidence="1">
    <location>
        <begin position="288"/>
        <end position="323"/>
    </location>
</feature>
<dbReference type="InterPro" id="IPR052944">
    <property type="entry name" value="Sporulation_related"/>
</dbReference>
<accession>A0A940RZ56</accession>
<keyword evidence="2" id="KW-0812">Transmembrane</keyword>
<dbReference type="AlphaFoldDB" id="A0A940RZ56"/>
<organism evidence="3 4">
    <name type="scientific">Streptomyces montanisoli</name>
    <dbReference type="NCBI Taxonomy" id="2798581"/>
    <lineage>
        <taxon>Bacteria</taxon>
        <taxon>Bacillati</taxon>
        <taxon>Actinomycetota</taxon>
        <taxon>Actinomycetes</taxon>
        <taxon>Kitasatosporales</taxon>
        <taxon>Streptomycetaceae</taxon>
        <taxon>Streptomyces</taxon>
    </lineage>
</organism>
<dbReference type="Proteomes" id="UP000670475">
    <property type="component" value="Unassembled WGS sequence"/>
</dbReference>
<feature type="compositionally biased region" description="Low complexity" evidence="1">
    <location>
        <begin position="108"/>
        <end position="121"/>
    </location>
</feature>
<evidence type="ECO:0000256" key="2">
    <source>
        <dbReference type="SAM" id="Phobius"/>
    </source>
</evidence>
<comment type="caution">
    <text evidence="3">The sequence shown here is derived from an EMBL/GenBank/DDBJ whole genome shotgun (WGS) entry which is preliminary data.</text>
</comment>
<evidence type="ECO:0000256" key="1">
    <source>
        <dbReference type="SAM" id="MobiDB-lite"/>
    </source>
</evidence>
<reference evidence="3" key="1">
    <citation type="submission" date="2021-03" db="EMBL/GenBank/DDBJ databases">
        <title>Whole genome sequence of Streptomyces bomunensis MMS17-BM035.</title>
        <authorList>
            <person name="Lee J.H."/>
        </authorList>
    </citation>
    <scope>NUCLEOTIDE SEQUENCE</scope>
    <source>
        <strain evidence="3">MMS17-BM035</strain>
    </source>
</reference>
<feature type="region of interest" description="Disordered" evidence="1">
    <location>
        <begin position="100"/>
        <end position="123"/>
    </location>
</feature>
<feature type="compositionally biased region" description="Basic and acidic residues" evidence="1">
    <location>
        <begin position="299"/>
        <end position="311"/>
    </location>
</feature>
<feature type="region of interest" description="Disordered" evidence="1">
    <location>
        <begin position="173"/>
        <end position="197"/>
    </location>
</feature>
<evidence type="ECO:0000313" key="4">
    <source>
        <dbReference type="Proteomes" id="UP000670475"/>
    </source>
</evidence>
<protein>
    <submittedName>
        <fullName evidence="3">DUF2092 domain-containing protein</fullName>
    </submittedName>
</protein>
<sequence>MAGNDRAEATEEVVSRVTRRRKAARYAVPVAVAGVAAATVGLVPALAASGDPNLPKISAHDLVQKIAASDTQQLSGSVKITTDLGLPSLAGLGGSMAQSMAPGGAGGHSDAASGSSADPGSKLMELASGTHTLRVAVDGPKKQKISIVENAAEYSLIRNGRQVWAYDSASNQAYHSTAPQGSDTKARPTLPKGTDVPTTPKQFADEVLKAAGPTTSLTVDGTSRIAGRDAYDLLAKPKQSGSTVGSVRIAVDAKTGTPLKFTLAPSGGGKPVLDIGYTKVDFAKPAASTFDFTPPKGTKVTEGKQHAEQHATKPSRQEQQGRSQAEAALSNAKVIGKGWTSVLRLDGPAGAVDKGAKGDTSKMPGNAQSFVNSLGDKVSGKFGSGTVFHTRLINALMTDKGTVYVGAVSKQTLIDTANAAAK</sequence>
<dbReference type="EMBL" id="JAGIQL010000071">
    <property type="protein sequence ID" value="MBP0459414.1"/>
    <property type="molecule type" value="Genomic_DNA"/>
</dbReference>
<evidence type="ECO:0000313" key="3">
    <source>
        <dbReference type="EMBL" id="MBP0459414.1"/>
    </source>
</evidence>
<dbReference type="PANTHER" id="PTHR37507">
    <property type="entry name" value="SPORULATION PROTEIN YDCC"/>
    <property type="match status" value="1"/>
</dbReference>
<feature type="compositionally biased region" description="Polar residues" evidence="1">
    <location>
        <begin position="173"/>
        <end position="183"/>
    </location>
</feature>
<name>A0A940RZ56_9ACTN</name>
<dbReference type="SUPFAM" id="SSF89392">
    <property type="entry name" value="Prokaryotic lipoproteins and lipoprotein localization factors"/>
    <property type="match status" value="1"/>
</dbReference>
<dbReference type="RefSeq" id="WP_209341201.1">
    <property type="nucleotide sequence ID" value="NZ_JAGIQL010000071.1"/>
</dbReference>
<dbReference type="Gene3D" id="2.50.20.10">
    <property type="entry name" value="Lipoprotein localisation LolA/LolB/LppX"/>
    <property type="match status" value="1"/>
</dbReference>
<proteinExistence type="predicted"/>
<feature type="transmembrane region" description="Helical" evidence="2">
    <location>
        <begin position="26"/>
        <end position="47"/>
    </location>
</feature>
<dbReference type="InterPro" id="IPR029046">
    <property type="entry name" value="LolA/LolB/LppX"/>
</dbReference>